<feature type="transmembrane region" description="Helical" evidence="8">
    <location>
        <begin position="164"/>
        <end position="181"/>
    </location>
</feature>
<dbReference type="EMBL" id="NPEZ01000001">
    <property type="protein sequence ID" value="OZT77757.1"/>
    <property type="molecule type" value="Genomic_DNA"/>
</dbReference>
<evidence type="ECO:0000256" key="7">
    <source>
        <dbReference type="ARBA" id="ARBA00023136"/>
    </source>
</evidence>
<feature type="transmembrane region" description="Helical" evidence="8">
    <location>
        <begin position="85"/>
        <end position="107"/>
    </location>
</feature>
<organism evidence="9 10">
    <name type="scientific">Salinicoccus roseus</name>
    <dbReference type="NCBI Taxonomy" id="45670"/>
    <lineage>
        <taxon>Bacteria</taxon>
        <taxon>Bacillati</taxon>
        <taxon>Bacillota</taxon>
        <taxon>Bacilli</taxon>
        <taxon>Bacillales</taxon>
        <taxon>Staphylococcaceae</taxon>
        <taxon>Salinicoccus</taxon>
    </lineage>
</organism>
<keyword evidence="3" id="KW-1003">Cell membrane</keyword>
<dbReference type="GO" id="GO:0005886">
    <property type="term" value="C:plasma membrane"/>
    <property type="evidence" value="ECO:0007669"/>
    <property type="project" value="UniProtKB-SubCell"/>
</dbReference>
<protein>
    <submittedName>
        <fullName evidence="9">Dicarboxylate/amino acid:cation symporter</fullName>
    </submittedName>
</protein>
<keyword evidence="6 8" id="KW-1133">Transmembrane helix</keyword>
<feature type="transmembrane region" description="Helical" evidence="8">
    <location>
        <begin position="7"/>
        <end position="28"/>
    </location>
</feature>
<evidence type="ECO:0000256" key="8">
    <source>
        <dbReference type="SAM" id="Phobius"/>
    </source>
</evidence>
<dbReference type="Pfam" id="PF00375">
    <property type="entry name" value="SDF"/>
    <property type="match status" value="1"/>
</dbReference>
<keyword evidence="2" id="KW-0813">Transport</keyword>
<dbReference type="AlphaFoldDB" id="A0A265E843"/>
<dbReference type="FunFam" id="1.10.3860.10:FF:000001">
    <property type="entry name" value="C4-dicarboxylate transport protein"/>
    <property type="match status" value="1"/>
</dbReference>
<evidence type="ECO:0000313" key="9">
    <source>
        <dbReference type="EMBL" id="OZT77757.1"/>
    </source>
</evidence>
<keyword evidence="4 8" id="KW-0812">Transmembrane</keyword>
<dbReference type="RefSeq" id="WP_094905309.1">
    <property type="nucleotide sequence ID" value="NZ_NPEZ01000001.1"/>
</dbReference>
<dbReference type="Gene3D" id="1.10.3860.10">
    <property type="entry name" value="Sodium:dicarboxylate symporter"/>
    <property type="match status" value="1"/>
</dbReference>
<proteinExistence type="predicted"/>
<dbReference type="GO" id="GO:0006835">
    <property type="term" value="P:dicarboxylic acid transport"/>
    <property type="evidence" value="ECO:0007669"/>
    <property type="project" value="UniProtKB-ARBA"/>
</dbReference>
<comment type="subcellular location">
    <subcellularLocation>
        <location evidence="1">Cell membrane</location>
        <topology evidence="1">Multi-pass membrane protein</topology>
    </subcellularLocation>
</comment>
<evidence type="ECO:0000313" key="10">
    <source>
        <dbReference type="Proteomes" id="UP000216682"/>
    </source>
</evidence>
<feature type="transmembrane region" description="Helical" evidence="8">
    <location>
        <begin position="201"/>
        <end position="224"/>
    </location>
</feature>
<dbReference type="PANTHER" id="PTHR11958:SF63">
    <property type="entry name" value="AMINO ACID TRANSPORTER"/>
    <property type="match status" value="1"/>
</dbReference>
<evidence type="ECO:0000256" key="3">
    <source>
        <dbReference type="ARBA" id="ARBA00022475"/>
    </source>
</evidence>
<gene>
    <name evidence="9" type="ORF">CFN03_00245</name>
</gene>
<dbReference type="InterPro" id="IPR050746">
    <property type="entry name" value="DAACS"/>
</dbReference>
<dbReference type="SUPFAM" id="SSF118215">
    <property type="entry name" value="Proton glutamate symport protein"/>
    <property type="match status" value="1"/>
</dbReference>
<feature type="transmembrane region" description="Helical" evidence="8">
    <location>
        <begin position="48"/>
        <end position="73"/>
    </location>
</feature>
<dbReference type="InterPro" id="IPR036458">
    <property type="entry name" value="Na:dicarbo_symporter_sf"/>
</dbReference>
<feature type="transmembrane region" description="Helical" evidence="8">
    <location>
        <begin position="341"/>
        <end position="362"/>
    </location>
</feature>
<evidence type="ECO:0000256" key="6">
    <source>
        <dbReference type="ARBA" id="ARBA00022989"/>
    </source>
</evidence>
<keyword evidence="5" id="KW-0769">Symport</keyword>
<sequence>MKVGNKLTIQIIIALILGIIVGSVLSPMADQSWVQWVDQYIFNLVGQLFLNMIFMMVVPVVFISIVLGVVNVGDPKMLGGIGLKTLAFYLATTAIAITIAMIVANVLNPGEGQSQLLDSQEVSDYRESELEGGSTGEALQQGFDQTVINLIPTNIIEAMGTQNMLQIIAFAIFIGIAMIAGKEKSARLTALFEEANDVVMWIVMAIMKYFAAIGAFGLVATAFVQAGFGAIQQLGMYFICVLLALFIHLALVYGSTVQFLAKKSFVWFIKNFAPAMGVAFSTSSSSAVLPISLETAQDNLKIRKSISSFVQPLGATINMDGTAIMQGVATVFIAQLSGIDLTLMQMVTVVIIAVVASIGTAGVPGVGLVMLAMVLTAVGLDPAAIGIIIGIDRLLDMTRTMVNITGDAAIALVINEQQTRREETAKAES</sequence>
<dbReference type="InterPro" id="IPR001991">
    <property type="entry name" value="Na-dicarboxylate_symporter"/>
</dbReference>
<accession>A0A265E843</accession>
<feature type="transmembrane region" description="Helical" evidence="8">
    <location>
        <begin position="236"/>
        <end position="260"/>
    </location>
</feature>
<dbReference type="Proteomes" id="UP000216682">
    <property type="component" value="Unassembled WGS sequence"/>
</dbReference>
<keyword evidence="7 8" id="KW-0472">Membrane</keyword>
<feature type="transmembrane region" description="Helical" evidence="8">
    <location>
        <begin position="368"/>
        <end position="391"/>
    </location>
</feature>
<reference evidence="9 10" key="1">
    <citation type="submission" date="2017-07" db="EMBL/GenBank/DDBJ databases">
        <title>Shotgun whole genome sequences of three halophilic bacterial isolates.</title>
        <authorList>
            <person name="Pozzo T."/>
            <person name="Higdon S.M."/>
            <person name="Quillaguaman J."/>
        </authorList>
    </citation>
    <scope>NUCLEOTIDE SEQUENCE [LARGE SCALE GENOMIC DNA]</scope>
    <source>
        <strain evidence="9 10">BU-1</strain>
    </source>
</reference>
<evidence type="ECO:0000256" key="2">
    <source>
        <dbReference type="ARBA" id="ARBA00022448"/>
    </source>
</evidence>
<dbReference type="GO" id="GO:0015293">
    <property type="term" value="F:symporter activity"/>
    <property type="evidence" value="ECO:0007669"/>
    <property type="project" value="UniProtKB-KW"/>
</dbReference>
<name>A0A265E843_9STAP</name>
<comment type="caution">
    <text evidence="9">The sequence shown here is derived from an EMBL/GenBank/DDBJ whole genome shotgun (WGS) entry which is preliminary data.</text>
</comment>
<dbReference type="PANTHER" id="PTHR11958">
    <property type="entry name" value="SODIUM/DICARBOXYLATE SYMPORTER-RELATED"/>
    <property type="match status" value="1"/>
</dbReference>
<dbReference type="PRINTS" id="PR00173">
    <property type="entry name" value="EDTRNSPORT"/>
</dbReference>
<evidence type="ECO:0000256" key="4">
    <source>
        <dbReference type="ARBA" id="ARBA00022692"/>
    </source>
</evidence>
<evidence type="ECO:0000256" key="1">
    <source>
        <dbReference type="ARBA" id="ARBA00004651"/>
    </source>
</evidence>
<evidence type="ECO:0000256" key="5">
    <source>
        <dbReference type="ARBA" id="ARBA00022847"/>
    </source>
</evidence>